<keyword evidence="2" id="KW-0732">Signal</keyword>
<feature type="region of interest" description="Disordered" evidence="1">
    <location>
        <begin position="77"/>
        <end position="99"/>
    </location>
</feature>
<protein>
    <submittedName>
        <fullName evidence="3">Uncharacterized protein</fullName>
    </submittedName>
</protein>
<feature type="chain" id="PRO_5046415371" evidence="2">
    <location>
        <begin position="22"/>
        <end position="167"/>
    </location>
</feature>
<feature type="region of interest" description="Disordered" evidence="1">
    <location>
        <begin position="141"/>
        <end position="167"/>
    </location>
</feature>
<evidence type="ECO:0000256" key="1">
    <source>
        <dbReference type="SAM" id="MobiDB-lite"/>
    </source>
</evidence>
<evidence type="ECO:0000313" key="3">
    <source>
        <dbReference type="EMBL" id="GAB1320411.1"/>
    </source>
</evidence>
<dbReference type="Proteomes" id="UP001628179">
    <property type="component" value="Unassembled WGS sequence"/>
</dbReference>
<name>A0ABQ0GRP5_9PEZI</name>
<sequence>MHFNHFVVSLAALTAPFGVAAAPPFTLPKNGTDVKIALPDGDHKISVDLGPGPAILKNTTGFGEGTDNLDPVVSITPGEPHGRILGRDGDQDRNETKGDDNKSILVAFAGGVAGGAADGAGGGVAGAGAGILFGLAKPKMREGKGSKVGKGGRGGKGRKGGKAKKAS</sequence>
<accession>A0ABQ0GRP5</accession>
<evidence type="ECO:0000256" key="2">
    <source>
        <dbReference type="SAM" id="SignalP"/>
    </source>
</evidence>
<feature type="compositionally biased region" description="Basic and acidic residues" evidence="1">
    <location>
        <begin position="80"/>
        <end position="99"/>
    </location>
</feature>
<gene>
    <name evidence="3" type="ORF">MFIFM68171_10621</name>
</gene>
<feature type="compositionally biased region" description="Basic residues" evidence="1">
    <location>
        <begin position="153"/>
        <end position="167"/>
    </location>
</feature>
<comment type="caution">
    <text evidence="3">The sequence shown here is derived from an EMBL/GenBank/DDBJ whole genome shotgun (WGS) entry which is preliminary data.</text>
</comment>
<feature type="signal peptide" evidence="2">
    <location>
        <begin position="1"/>
        <end position="21"/>
    </location>
</feature>
<organism evidence="3 4">
    <name type="scientific">Madurella fahalii</name>
    <dbReference type="NCBI Taxonomy" id="1157608"/>
    <lineage>
        <taxon>Eukaryota</taxon>
        <taxon>Fungi</taxon>
        <taxon>Dikarya</taxon>
        <taxon>Ascomycota</taxon>
        <taxon>Pezizomycotina</taxon>
        <taxon>Sordariomycetes</taxon>
        <taxon>Sordariomycetidae</taxon>
        <taxon>Sordariales</taxon>
        <taxon>Sordariales incertae sedis</taxon>
        <taxon>Madurella</taxon>
    </lineage>
</organism>
<dbReference type="GeneID" id="98181363"/>
<dbReference type="EMBL" id="BAAFSV010000006">
    <property type="protein sequence ID" value="GAB1320411.1"/>
    <property type="molecule type" value="Genomic_DNA"/>
</dbReference>
<dbReference type="RefSeq" id="XP_070922141.1">
    <property type="nucleotide sequence ID" value="XM_071066040.1"/>
</dbReference>
<keyword evidence="4" id="KW-1185">Reference proteome</keyword>
<proteinExistence type="predicted"/>
<reference evidence="3 4" key="1">
    <citation type="submission" date="2024-09" db="EMBL/GenBank/DDBJ databases">
        <title>Itraconazole resistance in Madurella fahalii resulting from another homologue of gene encoding cytochrome P450 14-alpha sterol demethylase (CYP51).</title>
        <authorList>
            <person name="Yoshioka I."/>
            <person name="Fahal A.H."/>
            <person name="Kaneko S."/>
            <person name="Yaguchi T."/>
        </authorList>
    </citation>
    <scope>NUCLEOTIDE SEQUENCE [LARGE SCALE GENOMIC DNA]</scope>
    <source>
        <strain evidence="3 4">IFM 68171</strain>
    </source>
</reference>
<evidence type="ECO:0000313" key="4">
    <source>
        <dbReference type="Proteomes" id="UP001628179"/>
    </source>
</evidence>